<dbReference type="EMBL" id="CP011502">
    <property type="protein sequence ID" value="ALX04305.1"/>
    <property type="molecule type" value="Genomic_DNA"/>
</dbReference>
<feature type="compositionally biased region" description="Polar residues" evidence="1">
    <location>
        <begin position="89"/>
        <end position="99"/>
    </location>
</feature>
<dbReference type="PATRIC" id="fig|2041.4.peg.1293"/>
<reference evidence="3 4" key="1">
    <citation type="journal article" date="1991" name="Int. J. Syst. Bacteriol.">
        <title>Description of the erythromycin-producing bacterium Arthrobacter sp. strain NRRL B-3381 as Aeromicrobium erythreum gen. nov., sp. nov.</title>
        <authorList>
            <person name="Miller E.S."/>
            <person name="Woese C.R."/>
            <person name="Brenner S."/>
        </authorList>
    </citation>
    <scope>NUCLEOTIDE SEQUENCE [LARGE SCALE GENOMIC DNA]</scope>
    <source>
        <strain evidence="3 4">AR18</strain>
    </source>
</reference>
<dbReference type="Proteomes" id="UP000067689">
    <property type="component" value="Chromosome"/>
</dbReference>
<evidence type="ECO:0000256" key="1">
    <source>
        <dbReference type="SAM" id="MobiDB-lite"/>
    </source>
</evidence>
<dbReference type="KEGG" id="aer:AERYTH_06160"/>
<protein>
    <recommendedName>
        <fullName evidence="2">DUF6896 domain-containing protein</fullName>
    </recommendedName>
</protein>
<dbReference type="InterPro" id="IPR054191">
    <property type="entry name" value="DUF6896"/>
</dbReference>
<feature type="domain" description="DUF6896" evidence="2">
    <location>
        <begin position="6"/>
        <end position="63"/>
    </location>
</feature>
<keyword evidence="4" id="KW-1185">Reference proteome</keyword>
<dbReference type="AlphaFoldDB" id="A0A0U4BG84"/>
<evidence type="ECO:0000259" key="2">
    <source>
        <dbReference type="Pfam" id="PF21837"/>
    </source>
</evidence>
<proteinExistence type="predicted"/>
<accession>A0A0U4BG84</accession>
<name>A0A0U4BG84_9ACTN</name>
<feature type="region of interest" description="Disordered" evidence="1">
    <location>
        <begin position="82"/>
        <end position="105"/>
    </location>
</feature>
<organism evidence="3 4">
    <name type="scientific">Aeromicrobium erythreum</name>
    <dbReference type="NCBI Taxonomy" id="2041"/>
    <lineage>
        <taxon>Bacteria</taxon>
        <taxon>Bacillati</taxon>
        <taxon>Actinomycetota</taxon>
        <taxon>Actinomycetes</taxon>
        <taxon>Propionibacteriales</taxon>
        <taxon>Nocardioidaceae</taxon>
        <taxon>Aeromicrobium</taxon>
    </lineage>
</organism>
<sequence>MEGLGTFILHGRGCRFELDSGRDLSVDWDGEGRLVFDAWQVLMYARSAGDEHVQQKEIAAALRAVPVLRQIDDVSFTWMDDRDDLTPQEVRTSGPSSDPSGREPQ</sequence>
<dbReference type="STRING" id="2041.AERYTH_06160"/>
<gene>
    <name evidence="3" type="ORF">AERYTH_06160</name>
</gene>
<evidence type="ECO:0000313" key="3">
    <source>
        <dbReference type="EMBL" id="ALX04305.1"/>
    </source>
</evidence>
<evidence type="ECO:0000313" key="4">
    <source>
        <dbReference type="Proteomes" id="UP000067689"/>
    </source>
</evidence>
<dbReference type="Pfam" id="PF21837">
    <property type="entry name" value="DUF6896"/>
    <property type="match status" value="1"/>
</dbReference>